<evidence type="ECO:0000256" key="2">
    <source>
        <dbReference type="SAM" id="Phobius"/>
    </source>
</evidence>
<dbReference type="EMBL" id="OX451738">
    <property type="protein sequence ID" value="CAI8604804.1"/>
    <property type="molecule type" value="Genomic_DNA"/>
</dbReference>
<gene>
    <name evidence="3" type="ORF">VFH_III151040</name>
</gene>
<dbReference type="PANTHER" id="PTHR13890">
    <property type="entry name" value="RNA SPLICING PROTEIN MRS2, MITOCHONDRIAL"/>
    <property type="match status" value="1"/>
</dbReference>
<accession>A0AAV1A461</accession>
<dbReference type="AlphaFoldDB" id="A0AAV1A461"/>
<dbReference type="Proteomes" id="UP001157006">
    <property type="component" value="Chromosome 3"/>
</dbReference>
<evidence type="ECO:0000313" key="4">
    <source>
        <dbReference type="Proteomes" id="UP001157006"/>
    </source>
</evidence>
<organism evidence="3 4">
    <name type="scientific">Vicia faba</name>
    <name type="common">Broad bean</name>
    <name type="synonym">Faba vulgaris</name>
    <dbReference type="NCBI Taxonomy" id="3906"/>
    <lineage>
        <taxon>Eukaryota</taxon>
        <taxon>Viridiplantae</taxon>
        <taxon>Streptophyta</taxon>
        <taxon>Embryophyta</taxon>
        <taxon>Tracheophyta</taxon>
        <taxon>Spermatophyta</taxon>
        <taxon>Magnoliopsida</taxon>
        <taxon>eudicotyledons</taxon>
        <taxon>Gunneridae</taxon>
        <taxon>Pentapetalae</taxon>
        <taxon>rosids</taxon>
        <taxon>fabids</taxon>
        <taxon>Fabales</taxon>
        <taxon>Fabaceae</taxon>
        <taxon>Papilionoideae</taxon>
        <taxon>50 kb inversion clade</taxon>
        <taxon>NPAAA clade</taxon>
        <taxon>Hologalegina</taxon>
        <taxon>IRL clade</taxon>
        <taxon>Fabeae</taxon>
        <taxon>Vicia</taxon>
    </lineage>
</organism>
<sequence>MLLDPSIRGRINYSVLDNERQGRINPSMVRDELEKLLDDDGDMAELYLTDKLSQQKLENSSTSSSMNNNGDDIMMNQVLQPNTPDRTSSEISLEQGRDLIYHEDSESVVSGQIPKTQAATVNSDVGSVEELEKLLGAYFVQIGSTLNKLSMLNEYVEDTEDYINITLDDKQNRILQTGVHIGTISVIVNSFILVTGIFGMNIEIEIFHAEKDKLFLVTIFLCTAACLILYLLAMLWYKKKKVL</sequence>
<keyword evidence="4" id="KW-1185">Reference proteome</keyword>
<dbReference type="PANTHER" id="PTHR13890:SF35">
    <property type="entry name" value="MAGNESIUM TRANSPORTER MRS2-3"/>
    <property type="match status" value="1"/>
</dbReference>
<evidence type="ECO:0008006" key="5">
    <source>
        <dbReference type="Google" id="ProtNLM"/>
    </source>
</evidence>
<proteinExistence type="inferred from homology"/>
<dbReference type="GO" id="GO:0015095">
    <property type="term" value="F:magnesium ion transmembrane transporter activity"/>
    <property type="evidence" value="ECO:0007669"/>
    <property type="project" value="UniProtKB-ARBA"/>
</dbReference>
<dbReference type="InterPro" id="IPR039204">
    <property type="entry name" value="MRS2-like"/>
</dbReference>
<evidence type="ECO:0000256" key="1">
    <source>
        <dbReference type="ARBA" id="ARBA00007535"/>
    </source>
</evidence>
<evidence type="ECO:0000313" key="3">
    <source>
        <dbReference type="EMBL" id="CAI8604804.1"/>
    </source>
</evidence>
<keyword evidence="2" id="KW-0472">Membrane</keyword>
<keyword evidence="2" id="KW-0812">Transmembrane</keyword>
<reference evidence="3 4" key="1">
    <citation type="submission" date="2023-01" db="EMBL/GenBank/DDBJ databases">
        <authorList>
            <person name="Kreplak J."/>
        </authorList>
    </citation>
    <scope>NUCLEOTIDE SEQUENCE [LARGE SCALE GENOMIC DNA]</scope>
</reference>
<dbReference type="Gene3D" id="1.20.58.340">
    <property type="entry name" value="Magnesium transport protein CorA, transmembrane region"/>
    <property type="match status" value="2"/>
</dbReference>
<feature type="transmembrane region" description="Helical" evidence="2">
    <location>
        <begin position="179"/>
        <end position="202"/>
    </location>
</feature>
<protein>
    <recommendedName>
        <fullName evidence="5">Magnesium transporter</fullName>
    </recommendedName>
</protein>
<feature type="transmembrane region" description="Helical" evidence="2">
    <location>
        <begin position="214"/>
        <end position="237"/>
    </location>
</feature>
<comment type="similarity">
    <text evidence="1">Belongs to the CorA metal ion transporter (MIT) (TC 1.A.35.5) family.</text>
</comment>
<keyword evidence="2" id="KW-1133">Transmembrane helix</keyword>
<name>A0AAV1A461_VICFA</name>